<evidence type="ECO:0000313" key="3">
    <source>
        <dbReference type="Proteomes" id="UP000441754"/>
    </source>
</evidence>
<dbReference type="AlphaFoldDB" id="A0A7K0EM78"/>
<reference evidence="2 3" key="1">
    <citation type="journal article" date="2018" name="Antonie Van Leeuwenhoek">
        <title>Larkinella terrae sp. nov., isolated from soil on Jeju Island, South Korea.</title>
        <authorList>
            <person name="Ten L.N."/>
            <person name="Jeon J."/>
            <person name="Park S.J."/>
            <person name="Park S."/>
            <person name="Lee S.Y."/>
            <person name="Kim M.K."/>
            <person name="Jung H.Y."/>
        </authorList>
    </citation>
    <scope>NUCLEOTIDE SEQUENCE [LARGE SCALE GENOMIC DNA]</scope>
    <source>
        <strain evidence="2 3">KCTC 52001</strain>
    </source>
</reference>
<feature type="signal peptide" evidence="1">
    <location>
        <begin position="1"/>
        <end position="19"/>
    </location>
</feature>
<dbReference type="EMBL" id="WJXZ01000009">
    <property type="protein sequence ID" value="MRS62963.1"/>
    <property type="molecule type" value="Genomic_DNA"/>
</dbReference>
<comment type="caution">
    <text evidence="2">The sequence shown here is derived from an EMBL/GenBank/DDBJ whole genome shotgun (WGS) entry which is preliminary data.</text>
</comment>
<evidence type="ECO:0008006" key="4">
    <source>
        <dbReference type="Google" id="ProtNLM"/>
    </source>
</evidence>
<feature type="chain" id="PRO_5029468708" description="Outer membrane beta-barrel protein" evidence="1">
    <location>
        <begin position="20"/>
        <end position="161"/>
    </location>
</feature>
<proteinExistence type="predicted"/>
<dbReference type="OrthoDB" id="924261at2"/>
<organism evidence="2 3">
    <name type="scientific">Larkinella terrae</name>
    <dbReference type="NCBI Taxonomy" id="2025311"/>
    <lineage>
        <taxon>Bacteria</taxon>
        <taxon>Pseudomonadati</taxon>
        <taxon>Bacteroidota</taxon>
        <taxon>Cytophagia</taxon>
        <taxon>Cytophagales</taxon>
        <taxon>Spirosomataceae</taxon>
        <taxon>Larkinella</taxon>
    </lineage>
</organism>
<evidence type="ECO:0000313" key="2">
    <source>
        <dbReference type="EMBL" id="MRS62963.1"/>
    </source>
</evidence>
<name>A0A7K0EM78_9BACT</name>
<accession>A0A7K0EM78</accession>
<dbReference type="Proteomes" id="UP000441754">
    <property type="component" value="Unassembled WGS sequence"/>
</dbReference>
<keyword evidence="1" id="KW-0732">Signal</keyword>
<protein>
    <recommendedName>
        <fullName evidence="4">Outer membrane beta-barrel protein</fullName>
    </recommendedName>
</protein>
<evidence type="ECO:0000256" key="1">
    <source>
        <dbReference type="SAM" id="SignalP"/>
    </source>
</evidence>
<sequence length="161" mass="17662">MKKLLLFTAISALPALVVAQTEKGQGIWTGSAAFNFVSTKTDQGQANSFYRMPQSRLSFSRGVFFKDNWLAGGGVSLGWQAAKYGVTIQNQSSDNHLSNLNAGLDGFVRRYWGKDKWRVFLGGGLTLGYESARYTGESVNSNPDQDHFTIAPVFQAEPIIT</sequence>
<dbReference type="RefSeq" id="WP_154176322.1">
    <property type="nucleotide sequence ID" value="NZ_WJXZ01000009.1"/>
</dbReference>
<keyword evidence="3" id="KW-1185">Reference proteome</keyword>
<gene>
    <name evidence="2" type="ORF">GJJ30_16815</name>
</gene>